<proteinExistence type="predicted"/>
<dbReference type="InterPro" id="IPR051217">
    <property type="entry name" value="Insect_Cuticle_Struc_Prot"/>
</dbReference>
<dbReference type="PANTHER" id="PTHR12236:SF75">
    <property type="entry name" value="CUTICULAR PROTEIN 62BB, ISOFORM A"/>
    <property type="match status" value="1"/>
</dbReference>
<protein>
    <submittedName>
        <fullName evidence="4">Cuticle protein 19</fullName>
    </submittedName>
</protein>
<name>A0A067RAI4_ZOONE</name>
<dbReference type="EMBL" id="KK852584">
    <property type="protein sequence ID" value="KDR20841.1"/>
    <property type="molecule type" value="Genomic_DNA"/>
</dbReference>
<sequence>MAFTKVVFGLASLAAVVLAYPIEYEDFSHYAPAPVQYQHGAPLAKQLVVEKYAHPKYEFKYGVNDQHTGDIKEQSEQRDGDVVKGQYSLVEPDGTTRTVKYTSDKHNGFNAEVIKSGHATHPASAPKKVAAPVVYAHQPLVQEHVPVSFGGHDVQLGGFDFHQ</sequence>
<feature type="chain" id="PRO_5001648440" evidence="3">
    <location>
        <begin position="20"/>
        <end position="163"/>
    </location>
</feature>
<organism evidence="4 5">
    <name type="scientific">Zootermopsis nevadensis</name>
    <name type="common">Dampwood termite</name>
    <dbReference type="NCBI Taxonomy" id="136037"/>
    <lineage>
        <taxon>Eukaryota</taxon>
        <taxon>Metazoa</taxon>
        <taxon>Ecdysozoa</taxon>
        <taxon>Arthropoda</taxon>
        <taxon>Hexapoda</taxon>
        <taxon>Insecta</taxon>
        <taxon>Pterygota</taxon>
        <taxon>Neoptera</taxon>
        <taxon>Polyneoptera</taxon>
        <taxon>Dictyoptera</taxon>
        <taxon>Blattodea</taxon>
        <taxon>Blattoidea</taxon>
        <taxon>Termitoidae</taxon>
        <taxon>Termopsidae</taxon>
        <taxon>Zootermopsis</taxon>
    </lineage>
</organism>
<keyword evidence="3" id="KW-0732">Signal</keyword>
<dbReference type="FunCoup" id="A0A067RAI4">
    <property type="interactions" value="17"/>
</dbReference>
<feature type="signal peptide" evidence="3">
    <location>
        <begin position="1"/>
        <end position="19"/>
    </location>
</feature>
<evidence type="ECO:0000313" key="5">
    <source>
        <dbReference type="Proteomes" id="UP000027135"/>
    </source>
</evidence>
<evidence type="ECO:0000256" key="3">
    <source>
        <dbReference type="SAM" id="SignalP"/>
    </source>
</evidence>
<evidence type="ECO:0000256" key="2">
    <source>
        <dbReference type="PROSITE-ProRule" id="PRU00497"/>
    </source>
</evidence>
<dbReference type="OrthoDB" id="6427684at2759"/>
<reference evidence="4 5" key="1">
    <citation type="journal article" date="2014" name="Nat. Commun.">
        <title>Molecular traces of alternative social organization in a termite genome.</title>
        <authorList>
            <person name="Terrapon N."/>
            <person name="Li C."/>
            <person name="Robertson H.M."/>
            <person name="Ji L."/>
            <person name="Meng X."/>
            <person name="Booth W."/>
            <person name="Chen Z."/>
            <person name="Childers C.P."/>
            <person name="Glastad K.M."/>
            <person name="Gokhale K."/>
            <person name="Gowin J."/>
            <person name="Gronenberg W."/>
            <person name="Hermansen R.A."/>
            <person name="Hu H."/>
            <person name="Hunt B.G."/>
            <person name="Huylmans A.K."/>
            <person name="Khalil S.M."/>
            <person name="Mitchell R.D."/>
            <person name="Munoz-Torres M.C."/>
            <person name="Mustard J.A."/>
            <person name="Pan H."/>
            <person name="Reese J.T."/>
            <person name="Scharf M.E."/>
            <person name="Sun F."/>
            <person name="Vogel H."/>
            <person name="Xiao J."/>
            <person name="Yang W."/>
            <person name="Yang Z."/>
            <person name="Yang Z."/>
            <person name="Zhou J."/>
            <person name="Zhu J."/>
            <person name="Brent C.S."/>
            <person name="Elsik C.G."/>
            <person name="Goodisman M.A."/>
            <person name="Liberles D.A."/>
            <person name="Roe R.M."/>
            <person name="Vargo E.L."/>
            <person name="Vilcinskas A."/>
            <person name="Wang J."/>
            <person name="Bornberg-Bauer E."/>
            <person name="Korb J."/>
            <person name="Zhang G."/>
            <person name="Liebig J."/>
        </authorList>
    </citation>
    <scope>NUCLEOTIDE SEQUENCE [LARGE SCALE GENOMIC DNA]</scope>
    <source>
        <tissue evidence="4">Whole organism</tissue>
    </source>
</reference>
<dbReference type="GO" id="GO:0042302">
    <property type="term" value="F:structural constituent of cuticle"/>
    <property type="evidence" value="ECO:0007669"/>
    <property type="project" value="UniProtKB-UniRule"/>
</dbReference>
<dbReference type="PRINTS" id="PR00947">
    <property type="entry name" value="CUTICLE"/>
</dbReference>
<dbReference type="eggNOG" id="ENOG502SGA3">
    <property type="taxonomic scope" value="Eukaryota"/>
</dbReference>
<evidence type="ECO:0000256" key="1">
    <source>
        <dbReference type="ARBA" id="ARBA00022460"/>
    </source>
</evidence>
<dbReference type="InterPro" id="IPR000618">
    <property type="entry name" value="Insect_cuticle"/>
</dbReference>
<dbReference type="OMA" id="YPHARPD"/>
<dbReference type="Proteomes" id="UP000027135">
    <property type="component" value="Unassembled WGS sequence"/>
</dbReference>
<dbReference type="STRING" id="136037.A0A067RAI4"/>
<evidence type="ECO:0000313" key="4">
    <source>
        <dbReference type="EMBL" id="KDR20841.1"/>
    </source>
</evidence>
<dbReference type="GO" id="GO:0005615">
    <property type="term" value="C:extracellular space"/>
    <property type="evidence" value="ECO:0007669"/>
    <property type="project" value="TreeGrafter"/>
</dbReference>
<accession>A0A067RAI4</accession>
<gene>
    <name evidence="4" type="ORF">L798_04644</name>
</gene>
<dbReference type="Pfam" id="PF00379">
    <property type="entry name" value="Chitin_bind_4"/>
    <property type="match status" value="1"/>
</dbReference>
<keyword evidence="5" id="KW-1185">Reference proteome</keyword>
<dbReference type="GO" id="GO:0031012">
    <property type="term" value="C:extracellular matrix"/>
    <property type="evidence" value="ECO:0007669"/>
    <property type="project" value="TreeGrafter"/>
</dbReference>
<keyword evidence="1 2" id="KW-0193">Cuticle</keyword>
<dbReference type="InParanoid" id="A0A067RAI4"/>
<dbReference type="AlphaFoldDB" id="A0A067RAI4"/>
<dbReference type="PROSITE" id="PS51155">
    <property type="entry name" value="CHIT_BIND_RR_2"/>
    <property type="match status" value="1"/>
</dbReference>
<dbReference type="PANTHER" id="PTHR12236">
    <property type="entry name" value="STRUCTURAL CONTITUENT OF CUTICLE"/>
    <property type="match status" value="1"/>
</dbReference>